<protein>
    <recommendedName>
        <fullName evidence="1">Aminoglycoside phosphotransferase domain-containing protein</fullName>
    </recommendedName>
</protein>
<dbReference type="PANTHER" id="PTHR21310:SF15">
    <property type="entry name" value="AMINOGLYCOSIDE PHOSPHOTRANSFERASE DOMAIN-CONTAINING PROTEIN"/>
    <property type="match status" value="1"/>
</dbReference>
<dbReference type="PANTHER" id="PTHR21310">
    <property type="entry name" value="AMINOGLYCOSIDE PHOSPHOTRANSFERASE-RELATED-RELATED"/>
    <property type="match status" value="1"/>
</dbReference>
<evidence type="ECO:0000259" key="1">
    <source>
        <dbReference type="Pfam" id="PF01636"/>
    </source>
</evidence>
<dbReference type="InterPro" id="IPR011009">
    <property type="entry name" value="Kinase-like_dom_sf"/>
</dbReference>
<dbReference type="OrthoDB" id="5598852at2759"/>
<keyword evidence="3" id="KW-1185">Reference proteome</keyword>
<dbReference type="Gene3D" id="3.90.1200.10">
    <property type="match status" value="1"/>
</dbReference>
<dbReference type="EMBL" id="AMGY01000005">
    <property type="protein sequence ID" value="EXJ82211.1"/>
    <property type="molecule type" value="Genomic_DNA"/>
</dbReference>
<accession>W9XZ07</accession>
<dbReference type="GeneID" id="19170134"/>
<dbReference type="HOGENOM" id="CLU_038193_1_0_1"/>
<organism evidence="2 3">
    <name type="scientific">Capronia epimyces CBS 606.96</name>
    <dbReference type="NCBI Taxonomy" id="1182542"/>
    <lineage>
        <taxon>Eukaryota</taxon>
        <taxon>Fungi</taxon>
        <taxon>Dikarya</taxon>
        <taxon>Ascomycota</taxon>
        <taxon>Pezizomycotina</taxon>
        <taxon>Eurotiomycetes</taxon>
        <taxon>Chaetothyriomycetidae</taxon>
        <taxon>Chaetothyriales</taxon>
        <taxon>Herpotrichiellaceae</taxon>
        <taxon>Capronia</taxon>
    </lineage>
</organism>
<proteinExistence type="predicted"/>
<evidence type="ECO:0000313" key="2">
    <source>
        <dbReference type="EMBL" id="EXJ82211.1"/>
    </source>
</evidence>
<sequence>MATATPFPADRPAAETPAPRNLVYNLDEDIAHFFTKASTTRSACDARARELTGGRVEPINMQGVCSYTVNAGPHLEYIVQFRLEPARLKLETSDLAKDVYGDMAPDVWFRGVLGEKKEGKEPLHVYLIQRIPGVTLFNFFLCYGKPYNSGQASKWRQNLLEDMARFLAASWKKPQAVEPAYREEMKQTHLKELRLLQEALPTRFQKVIEHCIESLDAIFSLPMVFLHPDLRINNLIVHEETCRLTGVIDWAEADIYPFGMNLHCLEALTARQRPQVGFVRYHDYDDMQAVFWSTFQQEVGPLTNETLTTINTCRVTGLLLSVGFTSRLPISPPHQPICDDDYGRNHLLHLDSILNNDLLAANNPDAGE</sequence>
<dbReference type="RefSeq" id="XP_007734334.1">
    <property type="nucleotide sequence ID" value="XM_007736144.1"/>
</dbReference>
<dbReference type="AlphaFoldDB" id="W9XZ07"/>
<gene>
    <name evidence="2" type="ORF">A1O3_06024</name>
</gene>
<name>W9XZ07_9EURO</name>
<dbReference type="eggNOG" id="ENOG502SKQB">
    <property type="taxonomic scope" value="Eukaryota"/>
</dbReference>
<dbReference type="STRING" id="1182542.W9XZ07"/>
<reference evidence="2 3" key="1">
    <citation type="submission" date="2013-03" db="EMBL/GenBank/DDBJ databases">
        <title>The Genome Sequence of Capronia epimyces CBS 606.96.</title>
        <authorList>
            <consortium name="The Broad Institute Genomics Platform"/>
            <person name="Cuomo C."/>
            <person name="de Hoog S."/>
            <person name="Gorbushina A."/>
            <person name="Walker B."/>
            <person name="Young S.K."/>
            <person name="Zeng Q."/>
            <person name="Gargeya S."/>
            <person name="Fitzgerald M."/>
            <person name="Haas B."/>
            <person name="Abouelleil A."/>
            <person name="Allen A.W."/>
            <person name="Alvarado L."/>
            <person name="Arachchi H.M."/>
            <person name="Berlin A.M."/>
            <person name="Chapman S.B."/>
            <person name="Gainer-Dewar J."/>
            <person name="Goldberg J."/>
            <person name="Griggs A."/>
            <person name="Gujja S."/>
            <person name="Hansen M."/>
            <person name="Howarth C."/>
            <person name="Imamovic A."/>
            <person name="Ireland A."/>
            <person name="Larimer J."/>
            <person name="McCowan C."/>
            <person name="Murphy C."/>
            <person name="Pearson M."/>
            <person name="Poon T.W."/>
            <person name="Priest M."/>
            <person name="Roberts A."/>
            <person name="Saif S."/>
            <person name="Shea T."/>
            <person name="Sisk P."/>
            <person name="Sykes S."/>
            <person name="Wortman J."/>
            <person name="Nusbaum C."/>
            <person name="Birren B."/>
        </authorList>
    </citation>
    <scope>NUCLEOTIDE SEQUENCE [LARGE SCALE GENOMIC DNA]</scope>
    <source>
        <strain evidence="2 3">CBS 606.96</strain>
    </source>
</reference>
<dbReference type="InterPro" id="IPR051678">
    <property type="entry name" value="AGP_Transferase"/>
</dbReference>
<comment type="caution">
    <text evidence="2">The sequence shown here is derived from an EMBL/GenBank/DDBJ whole genome shotgun (WGS) entry which is preliminary data.</text>
</comment>
<dbReference type="Proteomes" id="UP000019478">
    <property type="component" value="Unassembled WGS sequence"/>
</dbReference>
<dbReference type="SUPFAM" id="SSF56112">
    <property type="entry name" value="Protein kinase-like (PK-like)"/>
    <property type="match status" value="1"/>
</dbReference>
<dbReference type="InterPro" id="IPR002575">
    <property type="entry name" value="Aminoglycoside_PTrfase"/>
</dbReference>
<dbReference type="Pfam" id="PF01636">
    <property type="entry name" value="APH"/>
    <property type="match status" value="1"/>
</dbReference>
<evidence type="ECO:0000313" key="3">
    <source>
        <dbReference type="Proteomes" id="UP000019478"/>
    </source>
</evidence>
<feature type="domain" description="Aminoglycoside phosphotransferase" evidence="1">
    <location>
        <begin position="110"/>
        <end position="260"/>
    </location>
</feature>